<dbReference type="PROSITE" id="PS50850">
    <property type="entry name" value="MFS"/>
    <property type="match status" value="1"/>
</dbReference>
<dbReference type="Proteomes" id="UP000722989">
    <property type="component" value="Unassembled WGS sequence"/>
</dbReference>
<dbReference type="CDD" id="cd17316">
    <property type="entry name" value="MFS_SV2_like"/>
    <property type="match status" value="1"/>
</dbReference>
<dbReference type="PROSITE" id="PS00216">
    <property type="entry name" value="SUGAR_TRANSPORT_1"/>
    <property type="match status" value="1"/>
</dbReference>
<feature type="transmembrane region" description="Helical" evidence="5">
    <location>
        <begin position="147"/>
        <end position="166"/>
    </location>
</feature>
<evidence type="ECO:0000256" key="4">
    <source>
        <dbReference type="ARBA" id="ARBA00023136"/>
    </source>
</evidence>
<dbReference type="EMBL" id="JAATVY010000032">
    <property type="protein sequence ID" value="NJC73570.1"/>
    <property type="molecule type" value="Genomic_DNA"/>
</dbReference>
<comment type="subcellular location">
    <subcellularLocation>
        <location evidence="1">Cell membrane</location>
        <topology evidence="1">Multi-pass membrane protein</topology>
    </subcellularLocation>
</comment>
<evidence type="ECO:0000313" key="7">
    <source>
        <dbReference type="EMBL" id="NJC73570.1"/>
    </source>
</evidence>
<dbReference type="InterPro" id="IPR020846">
    <property type="entry name" value="MFS_dom"/>
</dbReference>
<reference evidence="7 8" key="1">
    <citation type="submission" date="2020-03" db="EMBL/GenBank/DDBJ databases">
        <title>WGS of the type strain of Planosporangium spp.</title>
        <authorList>
            <person name="Thawai C."/>
        </authorList>
    </citation>
    <scope>NUCLEOTIDE SEQUENCE [LARGE SCALE GENOMIC DNA]</scope>
    <source>
        <strain evidence="7 8">TBRC 5610</strain>
    </source>
</reference>
<dbReference type="Pfam" id="PF00083">
    <property type="entry name" value="Sugar_tr"/>
    <property type="match status" value="1"/>
</dbReference>
<keyword evidence="3 5" id="KW-1133">Transmembrane helix</keyword>
<feature type="domain" description="Major facilitator superfamily (MFS) profile" evidence="6">
    <location>
        <begin position="1"/>
        <end position="375"/>
    </location>
</feature>
<evidence type="ECO:0000256" key="1">
    <source>
        <dbReference type="ARBA" id="ARBA00004651"/>
    </source>
</evidence>
<dbReference type="SUPFAM" id="SSF103473">
    <property type="entry name" value="MFS general substrate transporter"/>
    <property type="match status" value="1"/>
</dbReference>
<feature type="transmembrane region" description="Helical" evidence="5">
    <location>
        <begin position="263"/>
        <end position="283"/>
    </location>
</feature>
<dbReference type="InterPro" id="IPR011701">
    <property type="entry name" value="MFS"/>
</dbReference>
<dbReference type="PROSITE" id="PS00217">
    <property type="entry name" value="SUGAR_TRANSPORT_2"/>
    <property type="match status" value="1"/>
</dbReference>
<feature type="transmembrane region" description="Helical" evidence="5">
    <location>
        <begin position="187"/>
        <end position="210"/>
    </location>
</feature>
<keyword evidence="4 5" id="KW-0472">Membrane</keyword>
<feature type="transmembrane region" description="Helical" evidence="5">
    <location>
        <begin position="27"/>
        <end position="49"/>
    </location>
</feature>
<dbReference type="Pfam" id="PF07690">
    <property type="entry name" value="MFS_1"/>
    <property type="match status" value="1"/>
</dbReference>
<protein>
    <submittedName>
        <fullName evidence="7">MFS transporter</fullName>
    </submittedName>
</protein>
<keyword evidence="2 5" id="KW-0812">Transmembrane</keyword>
<evidence type="ECO:0000313" key="8">
    <source>
        <dbReference type="Proteomes" id="UP000722989"/>
    </source>
</evidence>
<organism evidence="7 8">
    <name type="scientific">Planosporangium thailandense</name>
    <dbReference type="NCBI Taxonomy" id="765197"/>
    <lineage>
        <taxon>Bacteria</taxon>
        <taxon>Bacillati</taxon>
        <taxon>Actinomycetota</taxon>
        <taxon>Actinomycetes</taxon>
        <taxon>Micromonosporales</taxon>
        <taxon>Micromonosporaceae</taxon>
        <taxon>Planosporangium</taxon>
    </lineage>
</organism>
<name>A0ABX0Y7P7_9ACTN</name>
<dbReference type="InterPro" id="IPR005829">
    <property type="entry name" value="Sugar_transporter_CS"/>
</dbReference>
<evidence type="ECO:0000256" key="5">
    <source>
        <dbReference type="SAM" id="Phobius"/>
    </source>
</evidence>
<gene>
    <name evidence="7" type="ORF">HC031_28155</name>
</gene>
<keyword evidence="8" id="KW-1185">Reference proteome</keyword>
<feature type="transmembrane region" description="Helical" evidence="5">
    <location>
        <begin position="230"/>
        <end position="251"/>
    </location>
</feature>
<comment type="caution">
    <text evidence="7">The sequence shown here is derived from an EMBL/GenBank/DDBJ whole genome shotgun (WGS) entry which is preliminary data.</text>
</comment>
<feature type="transmembrane region" description="Helical" evidence="5">
    <location>
        <begin position="351"/>
        <end position="370"/>
    </location>
</feature>
<dbReference type="InterPro" id="IPR036259">
    <property type="entry name" value="MFS_trans_sf"/>
</dbReference>
<feature type="transmembrane region" description="Helical" evidence="5">
    <location>
        <begin position="56"/>
        <end position="76"/>
    </location>
</feature>
<dbReference type="Gene3D" id="1.20.1250.20">
    <property type="entry name" value="MFS general substrate transporter like domains"/>
    <property type="match status" value="2"/>
</dbReference>
<dbReference type="PANTHER" id="PTHR23508">
    <property type="entry name" value="CARBOXYLIC ACID TRANSPORTER PROTEIN HOMOLOG"/>
    <property type="match status" value="1"/>
</dbReference>
<evidence type="ECO:0000256" key="2">
    <source>
        <dbReference type="ARBA" id="ARBA00022692"/>
    </source>
</evidence>
<evidence type="ECO:0000256" key="3">
    <source>
        <dbReference type="ARBA" id="ARBA00022989"/>
    </source>
</evidence>
<proteinExistence type="predicted"/>
<accession>A0ABX0Y7P7</accession>
<evidence type="ECO:0000259" key="6">
    <source>
        <dbReference type="PROSITE" id="PS50850"/>
    </source>
</evidence>
<dbReference type="InterPro" id="IPR005828">
    <property type="entry name" value="MFS_sugar_transport-like"/>
</dbReference>
<dbReference type="PANTHER" id="PTHR23508:SF10">
    <property type="entry name" value="CARBOXYLIC ACID TRANSPORTER PROTEIN HOMOLOG"/>
    <property type="match status" value="1"/>
</dbReference>
<sequence length="403" mass="44022">MDAFDYFIVVLVYAEIAKDFHVSLERMAFLTTVTLMMRPVGALLFGVWADRVGRRVPLMVDVAFYSVVGFACAFAPNFSVLLVLRLLYGIGMGGEWGLGAALAMEKVPAHRRGFFSGILQEGYSVGYLLASVAFLLVHSVFGLSWRWLFGLSIVPALISLLIRSRVRESEVWETTRARVTRVGVRQVLFSPVVLRRFVFLVLLMTAFNWMSHGTQDIYPTFLKKGIGLSATAATWIAILYNIGAILGGTVVGALSERFGRRRMIVLCALLGLPIVPIFAYSHAAGYLCLGSFLMQVMVQGAWGVIPAHLTELSPDEIRGFYPGVTYQLGNLLASFNLPIQEYLAARHGYPYALAVTIVPVLIAVAVLTALGGEARGVRFGTEESSALRAGDRGPDADVRVATT</sequence>